<evidence type="ECO:0000256" key="6">
    <source>
        <dbReference type="SAM" id="Phobius"/>
    </source>
</evidence>
<evidence type="ECO:0000313" key="8">
    <source>
        <dbReference type="EMBL" id="PSS27463.1"/>
    </source>
</evidence>
<feature type="transmembrane region" description="Helical" evidence="6">
    <location>
        <begin position="333"/>
        <end position="354"/>
    </location>
</feature>
<feature type="transmembrane region" description="Helical" evidence="6">
    <location>
        <begin position="295"/>
        <end position="313"/>
    </location>
</feature>
<feature type="compositionally biased region" description="Basic and acidic residues" evidence="5">
    <location>
        <begin position="1"/>
        <end position="18"/>
    </location>
</feature>
<feature type="transmembrane region" description="Helical" evidence="6">
    <location>
        <begin position="446"/>
        <end position="463"/>
    </location>
</feature>
<evidence type="ECO:0000256" key="5">
    <source>
        <dbReference type="SAM" id="MobiDB-lite"/>
    </source>
</evidence>
<evidence type="ECO:0000313" key="9">
    <source>
        <dbReference type="Proteomes" id="UP000241818"/>
    </source>
</evidence>
<dbReference type="FunFam" id="1.20.1250.20:FF:000354">
    <property type="entry name" value="MFS general substrate transporter"/>
    <property type="match status" value="1"/>
</dbReference>
<evidence type="ECO:0000256" key="1">
    <source>
        <dbReference type="ARBA" id="ARBA00004141"/>
    </source>
</evidence>
<evidence type="ECO:0000256" key="3">
    <source>
        <dbReference type="ARBA" id="ARBA00022989"/>
    </source>
</evidence>
<keyword evidence="9" id="KW-1185">Reference proteome</keyword>
<reference evidence="8 9" key="1">
    <citation type="journal article" date="2018" name="New Phytol.">
        <title>Comparative genomics and transcriptomics depict ericoid mycorrhizal fungi as versatile saprotrophs and plant mutualists.</title>
        <authorList>
            <person name="Martino E."/>
            <person name="Morin E."/>
            <person name="Grelet G.A."/>
            <person name="Kuo A."/>
            <person name="Kohler A."/>
            <person name="Daghino S."/>
            <person name="Barry K.W."/>
            <person name="Cichocki N."/>
            <person name="Clum A."/>
            <person name="Dockter R.B."/>
            <person name="Hainaut M."/>
            <person name="Kuo R.C."/>
            <person name="LaButti K."/>
            <person name="Lindahl B.D."/>
            <person name="Lindquist E.A."/>
            <person name="Lipzen A."/>
            <person name="Khouja H.R."/>
            <person name="Magnuson J."/>
            <person name="Murat C."/>
            <person name="Ohm R.A."/>
            <person name="Singer S.W."/>
            <person name="Spatafora J.W."/>
            <person name="Wang M."/>
            <person name="Veneault-Fourrey C."/>
            <person name="Henrissat B."/>
            <person name="Grigoriev I.V."/>
            <person name="Martin F.M."/>
            <person name="Perotto S."/>
        </authorList>
    </citation>
    <scope>NUCLEOTIDE SEQUENCE [LARGE SCALE GENOMIC DNA]</scope>
    <source>
        <strain evidence="8 9">ATCC 22711</strain>
    </source>
</reference>
<sequence>MSQNHHGKDPVDLSEKTPRTNQQDDSESIHTINEPPTILSHIPSHVSHTHDAPMQHSSSYVEIPDEVYDRLSPSRKMIIVALLSFCSFLAPISSTTILSAIPEVAATFNCTGTIMNLTNALYMLFMGISPCFWGPLSQVYGRRIICLLTALLFLGCSLGTALSPNLAAYFIFRILTAFEGTSFLTIGASCIGDIYRPTERATAMGWFLSGTLIGPALGPFLGGIIVTFRSWRVIFYLQTALAGAALVGAFFLLPETAHRKKSDDLVGLPFKKKVSVLWSMTNPWRVVRLYQYPNLIVVSLASSSLVWNMYSLLTPIRYVLNPRFHLTTPIQSGLFYLAPGCGYLLGTFFGGRYADHITIKWQAKRNGTRVPEDRLRSAVPFLGIAIPGCMLIYGWSVEKRFGGIPLPVIMMFLQGVAQLFCFPSLNTYCLDVMQRNSAEVIAGNYMIRYLFAALGTATVLPAVDKIGVGWFSTISAAFLVASGLATGAAALKGREWREAVDRKKRAKRKSTIERQNGKAMRHAVTDSGKEKEMV</sequence>
<dbReference type="OrthoDB" id="3066029at2759"/>
<dbReference type="Gene3D" id="1.20.1250.20">
    <property type="entry name" value="MFS general substrate transporter like domains"/>
    <property type="match status" value="1"/>
</dbReference>
<evidence type="ECO:0000259" key="7">
    <source>
        <dbReference type="PROSITE" id="PS50850"/>
    </source>
</evidence>
<dbReference type="GO" id="GO:0005886">
    <property type="term" value="C:plasma membrane"/>
    <property type="evidence" value="ECO:0007669"/>
    <property type="project" value="TreeGrafter"/>
</dbReference>
<dbReference type="PROSITE" id="PS50850">
    <property type="entry name" value="MFS"/>
    <property type="match status" value="1"/>
</dbReference>
<feature type="domain" description="Major facilitator superfamily (MFS) profile" evidence="7">
    <location>
        <begin position="79"/>
        <end position="500"/>
    </location>
</feature>
<dbReference type="STRING" id="857342.A0A2T3BDQ1"/>
<feature type="transmembrane region" description="Helical" evidence="6">
    <location>
        <begin position="144"/>
        <end position="162"/>
    </location>
</feature>
<organism evidence="8 9">
    <name type="scientific">Amorphotheca resinae ATCC 22711</name>
    <dbReference type="NCBI Taxonomy" id="857342"/>
    <lineage>
        <taxon>Eukaryota</taxon>
        <taxon>Fungi</taxon>
        <taxon>Dikarya</taxon>
        <taxon>Ascomycota</taxon>
        <taxon>Pezizomycotina</taxon>
        <taxon>Leotiomycetes</taxon>
        <taxon>Helotiales</taxon>
        <taxon>Amorphothecaceae</taxon>
        <taxon>Amorphotheca</taxon>
    </lineage>
</organism>
<dbReference type="Pfam" id="PF07690">
    <property type="entry name" value="MFS_1"/>
    <property type="match status" value="1"/>
</dbReference>
<accession>A0A2T3BDQ1</accession>
<dbReference type="GeneID" id="36570254"/>
<gene>
    <name evidence="8" type="ORF">M430DRAFT_131026</name>
</gene>
<dbReference type="GO" id="GO:0022857">
    <property type="term" value="F:transmembrane transporter activity"/>
    <property type="evidence" value="ECO:0007669"/>
    <property type="project" value="InterPro"/>
</dbReference>
<feature type="region of interest" description="Disordered" evidence="5">
    <location>
        <begin position="1"/>
        <end position="31"/>
    </location>
</feature>
<feature type="compositionally biased region" description="Basic and acidic residues" evidence="5">
    <location>
        <begin position="523"/>
        <end position="534"/>
    </location>
</feature>
<dbReference type="InterPro" id="IPR036259">
    <property type="entry name" value="MFS_trans_sf"/>
</dbReference>
<proteinExistence type="predicted"/>
<comment type="subcellular location">
    <subcellularLocation>
        <location evidence="1">Membrane</location>
        <topology evidence="1">Multi-pass membrane protein</topology>
    </subcellularLocation>
</comment>
<keyword evidence="4 6" id="KW-0472">Membrane</keyword>
<evidence type="ECO:0000256" key="4">
    <source>
        <dbReference type="ARBA" id="ARBA00023136"/>
    </source>
</evidence>
<dbReference type="Proteomes" id="UP000241818">
    <property type="component" value="Unassembled WGS sequence"/>
</dbReference>
<protein>
    <recommendedName>
        <fullName evidence="7">Major facilitator superfamily (MFS) profile domain-containing protein</fullName>
    </recommendedName>
</protein>
<dbReference type="InterPro" id="IPR011701">
    <property type="entry name" value="MFS"/>
</dbReference>
<dbReference type="InParanoid" id="A0A2T3BDQ1"/>
<dbReference type="PANTHER" id="PTHR23502:SF64">
    <property type="entry name" value="TRANSPORTER, PUTATIVE (AFU_ORTHOLOGUE AFUA_3G11760)-RELATED"/>
    <property type="match status" value="1"/>
</dbReference>
<feature type="transmembrane region" description="Helical" evidence="6">
    <location>
        <begin position="234"/>
        <end position="253"/>
    </location>
</feature>
<feature type="transmembrane region" description="Helical" evidence="6">
    <location>
        <begin position="401"/>
        <end position="425"/>
    </location>
</feature>
<dbReference type="InterPro" id="IPR020846">
    <property type="entry name" value="MFS_dom"/>
</dbReference>
<evidence type="ECO:0000256" key="2">
    <source>
        <dbReference type="ARBA" id="ARBA00022692"/>
    </source>
</evidence>
<feature type="transmembrane region" description="Helical" evidence="6">
    <location>
        <begin position="375"/>
        <end position="395"/>
    </location>
</feature>
<keyword evidence="3 6" id="KW-1133">Transmembrane helix</keyword>
<dbReference type="SUPFAM" id="SSF103473">
    <property type="entry name" value="MFS general substrate transporter"/>
    <property type="match status" value="1"/>
</dbReference>
<dbReference type="RefSeq" id="XP_024724988.1">
    <property type="nucleotide sequence ID" value="XM_024862173.1"/>
</dbReference>
<keyword evidence="2 6" id="KW-0812">Transmembrane</keyword>
<dbReference type="EMBL" id="KZ679006">
    <property type="protein sequence ID" value="PSS27463.1"/>
    <property type="molecule type" value="Genomic_DNA"/>
</dbReference>
<feature type="region of interest" description="Disordered" evidence="5">
    <location>
        <begin position="502"/>
        <end position="534"/>
    </location>
</feature>
<feature type="transmembrane region" description="Helical" evidence="6">
    <location>
        <begin position="78"/>
        <end position="101"/>
    </location>
</feature>
<dbReference type="AlphaFoldDB" id="A0A2T3BDQ1"/>
<name>A0A2T3BDQ1_AMORE</name>
<dbReference type="PANTHER" id="PTHR23502">
    <property type="entry name" value="MAJOR FACILITATOR SUPERFAMILY"/>
    <property type="match status" value="1"/>
</dbReference>
<feature type="transmembrane region" description="Helical" evidence="6">
    <location>
        <begin position="203"/>
        <end position="228"/>
    </location>
</feature>
<feature type="transmembrane region" description="Helical" evidence="6">
    <location>
        <begin position="469"/>
        <end position="491"/>
    </location>
</feature>
<feature type="transmembrane region" description="Helical" evidence="6">
    <location>
        <begin position="113"/>
        <end position="132"/>
    </location>
</feature>
<feature type="transmembrane region" description="Helical" evidence="6">
    <location>
        <begin position="168"/>
        <end position="191"/>
    </location>
</feature>